<dbReference type="InterPro" id="IPR015943">
    <property type="entry name" value="WD40/YVTN_repeat-like_dom_sf"/>
</dbReference>
<evidence type="ECO:0008006" key="7">
    <source>
        <dbReference type="Google" id="ProtNLM"/>
    </source>
</evidence>
<protein>
    <recommendedName>
        <fullName evidence="7">F-box/WD repeat-containing protein 7</fullName>
    </recommendedName>
</protein>
<proteinExistence type="predicted"/>
<reference evidence="5" key="1">
    <citation type="submission" date="2025-08" db="UniProtKB">
        <authorList>
            <consortium name="Ensembl"/>
        </authorList>
    </citation>
    <scope>IDENTIFICATION</scope>
</reference>
<dbReference type="PROSITE" id="PS50082">
    <property type="entry name" value="WD_REPEATS_2"/>
    <property type="match status" value="4"/>
</dbReference>
<evidence type="ECO:0000313" key="6">
    <source>
        <dbReference type="Proteomes" id="UP000694420"/>
    </source>
</evidence>
<organism evidence="5 6">
    <name type="scientific">Nothoprocta perdicaria</name>
    <name type="common">Chilean tinamou</name>
    <name type="synonym">Crypturus perdicarius</name>
    <dbReference type="NCBI Taxonomy" id="30464"/>
    <lineage>
        <taxon>Eukaryota</taxon>
        <taxon>Metazoa</taxon>
        <taxon>Chordata</taxon>
        <taxon>Craniata</taxon>
        <taxon>Vertebrata</taxon>
        <taxon>Euteleostomi</taxon>
        <taxon>Archelosauria</taxon>
        <taxon>Archosauria</taxon>
        <taxon>Dinosauria</taxon>
        <taxon>Saurischia</taxon>
        <taxon>Theropoda</taxon>
        <taxon>Coelurosauria</taxon>
        <taxon>Aves</taxon>
        <taxon>Palaeognathae</taxon>
        <taxon>Tinamiformes</taxon>
        <taxon>Tinamidae</taxon>
        <taxon>Nothoprocta</taxon>
    </lineage>
</organism>
<dbReference type="PROSITE" id="PS00678">
    <property type="entry name" value="WD_REPEATS_1"/>
    <property type="match status" value="3"/>
</dbReference>
<dbReference type="InterPro" id="IPR020472">
    <property type="entry name" value="WD40_PAC1"/>
</dbReference>
<dbReference type="Proteomes" id="UP000694420">
    <property type="component" value="Unplaced"/>
</dbReference>
<feature type="repeat" description="WD" evidence="4">
    <location>
        <begin position="56"/>
        <end position="79"/>
    </location>
</feature>
<keyword evidence="2" id="KW-0677">Repeat</keyword>
<feature type="repeat" description="WD" evidence="4">
    <location>
        <begin position="80"/>
        <end position="119"/>
    </location>
</feature>
<dbReference type="InterPro" id="IPR051075">
    <property type="entry name" value="SCF_subunit_WD-repeat"/>
</dbReference>
<dbReference type="PANTHER" id="PTHR19872">
    <property type="entry name" value="UBIQUITIN LIGASE SPECIFICITY FACTOR/HREP PROTEIN"/>
    <property type="match status" value="1"/>
</dbReference>
<evidence type="ECO:0000256" key="1">
    <source>
        <dbReference type="ARBA" id="ARBA00022574"/>
    </source>
</evidence>
<dbReference type="InterPro" id="IPR001680">
    <property type="entry name" value="WD40_rpt"/>
</dbReference>
<dbReference type="AlphaFoldDB" id="A0A8C7EFF1"/>
<evidence type="ECO:0000256" key="3">
    <source>
        <dbReference type="ARBA" id="ARBA00022786"/>
    </source>
</evidence>
<dbReference type="PROSITE" id="PS50294">
    <property type="entry name" value="WD_REPEATS_REGION"/>
    <property type="match status" value="2"/>
</dbReference>
<feature type="repeat" description="WD" evidence="4">
    <location>
        <begin position="1"/>
        <end position="28"/>
    </location>
</feature>
<dbReference type="Gene3D" id="2.130.10.10">
    <property type="entry name" value="YVTN repeat-like/Quinoprotein amine dehydrogenase"/>
    <property type="match status" value="1"/>
</dbReference>
<keyword evidence="3" id="KW-0833">Ubl conjugation pathway</keyword>
<name>A0A8C7EFF1_NOTPE</name>
<feature type="repeat" description="WD" evidence="4">
    <location>
        <begin position="120"/>
        <end position="160"/>
    </location>
</feature>
<keyword evidence="6" id="KW-1185">Reference proteome</keyword>
<sequence length="164" mass="18183">MRDSIVISGSTDRTLKVWNADTGECVHTLYGHTSTVRCMHLHGNRYGGLGWGWFGLVVSGSRDATLRLWDIETGQCLHVLMGHVAAVRCVQYDGHKVVSGAYDYTVKVWDPESESCTHTLQGHTNRVYSGMELRDNILVSGNADSTVKIWDIKTGQCLQTLQGE</sequence>
<dbReference type="SMART" id="SM00320">
    <property type="entry name" value="WD40"/>
    <property type="match status" value="3"/>
</dbReference>
<evidence type="ECO:0000256" key="2">
    <source>
        <dbReference type="ARBA" id="ARBA00022737"/>
    </source>
</evidence>
<dbReference type="InterPro" id="IPR019775">
    <property type="entry name" value="WD40_repeat_CS"/>
</dbReference>
<dbReference type="PANTHER" id="PTHR19872:SF9">
    <property type="entry name" value="UBIQUITIN-BINDING SDF UBIQUITIN LIGASE COMPLEX SUBUNIT"/>
    <property type="match status" value="1"/>
</dbReference>
<dbReference type="CDD" id="cd00200">
    <property type="entry name" value="WD40"/>
    <property type="match status" value="1"/>
</dbReference>
<dbReference type="Pfam" id="PF00400">
    <property type="entry name" value="WD40"/>
    <property type="match status" value="4"/>
</dbReference>
<dbReference type="Ensembl" id="ENSNPET00000016679.1">
    <property type="protein sequence ID" value="ENSNPEP00000016275.1"/>
    <property type="gene ID" value="ENSNPEG00000012126.1"/>
</dbReference>
<dbReference type="PRINTS" id="PR00320">
    <property type="entry name" value="GPROTEINBRPT"/>
</dbReference>
<accession>A0A8C7EFF1</accession>
<dbReference type="InterPro" id="IPR036322">
    <property type="entry name" value="WD40_repeat_dom_sf"/>
</dbReference>
<reference evidence="5" key="2">
    <citation type="submission" date="2025-09" db="UniProtKB">
        <authorList>
            <consortium name="Ensembl"/>
        </authorList>
    </citation>
    <scope>IDENTIFICATION</scope>
</reference>
<evidence type="ECO:0000256" key="4">
    <source>
        <dbReference type="PROSITE-ProRule" id="PRU00221"/>
    </source>
</evidence>
<keyword evidence="1 4" id="KW-0853">WD repeat</keyword>
<evidence type="ECO:0000313" key="5">
    <source>
        <dbReference type="Ensembl" id="ENSNPEP00000016275.1"/>
    </source>
</evidence>
<dbReference type="SUPFAM" id="SSF50978">
    <property type="entry name" value="WD40 repeat-like"/>
    <property type="match status" value="1"/>
</dbReference>